<gene>
    <name evidence="1" type="ORF">CMC5_018840</name>
</gene>
<accession>A0A0K1EAN8</accession>
<dbReference type="OrthoDB" id="9819209at2"/>
<dbReference type="EMBL" id="CP012159">
    <property type="protein sequence ID" value="AKT37742.1"/>
    <property type="molecule type" value="Genomic_DNA"/>
</dbReference>
<sequence length="673" mass="74036">MSHDDAHGFGERIVAFLRDALTARVPERDRPLGHAIRSEMATAVGDIREESEWEAWKTSLLSPIVAAFSDVPERWDDVVDLLAIYIFRRGVSTHQTVESKQPSAVHMSQRTVGHELIKPLLLELLQSTPGHRVRFFEKTASWNVLHALAALLPELDLGDIELLKLIQNIVAIPAHNIGRGELIQAVSSWITNHPETGQRIVDASFGREEWIDGLTPSALLILIEGVCRADASRLPWRDGVIQRLMQEPDERLWGIVVRLAYSAWPTPTPIRVRFDAVVEAVRRLRTGPIDDGLLAVAQGAREHPSEAIATAAALLDLVGLPSQWPSAVTQRRATLIANIAEQVASGACLHAQGGGCSLPELTPLLPALLSIDLSGAQQALDGLFDTLVPHHSDLVKTLVAAWLAAHRHTVVKESFPFEEIFPCLAHQLGKEGITRWLLEFLVAPHGKIRGAAAYLLGLLGEKRIPPGALDGLSAAQVDAMAHELTGGCNEPDILAFLLVEMVLARSDRLDTIHDLLMTDVAEDYPGACRRALEALFASEPHDCSVRERLRSVGDRLDKEDAVYQHARSAPEVVALRPARQAWDAVQNRIFQEAERHTRSSGRFVLQQLVETMSIVRGEGTAPAMPGAEPTMFRSYSRGFVLPRRQALDPLSFLGRRVEHRQKAALLLAGQDDT</sequence>
<proteinExistence type="predicted"/>
<name>A0A0K1EAN8_CHOCO</name>
<dbReference type="STRING" id="52.CMC5_018840"/>
<dbReference type="RefSeq" id="WP_156338387.1">
    <property type="nucleotide sequence ID" value="NZ_CP012159.1"/>
</dbReference>
<keyword evidence="2" id="KW-1185">Reference proteome</keyword>
<dbReference type="AlphaFoldDB" id="A0A0K1EAN8"/>
<evidence type="ECO:0000313" key="1">
    <source>
        <dbReference type="EMBL" id="AKT37742.1"/>
    </source>
</evidence>
<dbReference type="Proteomes" id="UP000067626">
    <property type="component" value="Chromosome"/>
</dbReference>
<dbReference type="KEGG" id="ccro:CMC5_018840"/>
<organism evidence="1 2">
    <name type="scientific">Chondromyces crocatus</name>
    <dbReference type="NCBI Taxonomy" id="52"/>
    <lineage>
        <taxon>Bacteria</taxon>
        <taxon>Pseudomonadati</taxon>
        <taxon>Myxococcota</taxon>
        <taxon>Polyangia</taxon>
        <taxon>Polyangiales</taxon>
        <taxon>Polyangiaceae</taxon>
        <taxon>Chondromyces</taxon>
    </lineage>
</organism>
<evidence type="ECO:0000313" key="2">
    <source>
        <dbReference type="Proteomes" id="UP000067626"/>
    </source>
</evidence>
<reference evidence="1 2" key="1">
    <citation type="submission" date="2015-07" db="EMBL/GenBank/DDBJ databases">
        <title>Genome analysis of myxobacterium Chondromyces crocatus Cm c5 reveals a high potential for natural compound synthesis and the genetic basis for the loss of fruiting body formation.</title>
        <authorList>
            <person name="Zaburannyi N."/>
            <person name="Bunk B."/>
            <person name="Maier J."/>
            <person name="Overmann J."/>
            <person name="Mueller R."/>
        </authorList>
    </citation>
    <scope>NUCLEOTIDE SEQUENCE [LARGE SCALE GENOMIC DNA]</scope>
    <source>
        <strain evidence="1 2">Cm c5</strain>
    </source>
</reference>
<protein>
    <submittedName>
        <fullName evidence="1">Uncharacterized protein</fullName>
    </submittedName>
</protein>